<dbReference type="GO" id="GO:0009245">
    <property type="term" value="P:lipid A biosynthetic process"/>
    <property type="evidence" value="ECO:0007669"/>
    <property type="project" value="TreeGrafter"/>
</dbReference>
<keyword evidence="3" id="KW-1185">Reference proteome</keyword>
<protein>
    <submittedName>
        <fullName evidence="2">Metallophosphoesterase</fullName>
    </submittedName>
</protein>
<dbReference type="Gene3D" id="3.60.21.10">
    <property type="match status" value="1"/>
</dbReference>
<dbReference type="Proteomes" id="UP000248214">
    <property type="component" value="Unassembled WGS sequence"/>
</dbReference>
<dbReference type="InterPro" id="IPR004843">
    <property type="entry name" value="Calcineurin-like_PHP"/>
</dbReference>
<accession>A0A323THU7</accession>
<name>A0A323THU7_9BACI</name>
<sequence>MSTLMLLLLLLTLGCLIGVLLINIMSREAKELVVKEETINLPIEIDKKMLLFISDIHKRKISQSLLDQLPAIDYVIIGGDICEKGVNPTFLEANLATLSSLGKTFFVWGNNDYEFGETELNEYLMKHGIISLNNEAKIIGVGAKSWSIVGVEDLSYERANVDKALVNAQGPVIFVSHNPEIAYEIFTKNINIQAILSGHTHGGQIRLGPLAIAEKGGWTIKNGIKVLISNGFGTTRLPLRFGAKPEMHIITIQGISND</sequence>
<dbReference type="InterPro" id="IPR051158">
    <property type="entry name" value="Metallophosphoesterase_sf"/>
</dbReference>
<dbReference type="GO" id="GO:0016020">
    <property type="term" value="C:membrane"/>
    <property type="evidence" value="ECO:0007669"/>
    <property type="project" value="GOC"/>
</dbReference>
<dbReference type="OrthoDB" id="9780884at2"/>
<gene>
    <name evidence="2" type="ORF">CR194_02815</name>
</gene>
<proteinExistence type="predicted"/>
<dbReference type="PANTHER" id="PTHR31302:SF32">
    <property type="entry name" value="PHOSPHOESTERASE"/>
    <property type="match status" value="1"/>
</dbReference>
<evidence type="ECO:0000313" key="2">
    <source>
        <dbReference type="EMBL" id="PYZ94481.1"/>
    </source>
</evidence>
<organism evidence="2 3">
    <name type="scientific">Salipaludibacillus keqinensis</name>
    <dbReference type="NCBI Taxonomy" id="2045207"/>
    <lineage>
        <taxon>Bacteria</taxon>
        <taxon>Bacillati</taxon>
        <taxon>Bacillota</taxon>
        <taxon>Bacilli</taxon>
        <taxon>Bacillales</taxon>
        <taxon>Bacillaceae</taxon>
    </lineage>
</organism>
<evidence type="ECO:0000313" key="3">
    <source>
        <dbReference type="Proteomes" id="UP000248214"/>
    </source>
</evidence>
<dbReference type="InterPro" id="IPR029052">
    <property type="entry name" value="Metallo-depent_PP-like"/>
</dbReference>
<evidence type="ECO:0000259" key="1">
    <source>
        <dbReference type="Pfam" id="PF00149"/>
    </source>
</evidence>
<dbReference type="GO" id="GO:0008758">
    <property type="term" value="F:UDP-2,3-diacylglucosamine hydrolase activity"/>
    <property type="evidence" value="ECO:0007669"/>
    <property type="project" value="TreeGrafter"/>
</dbReference>
<comment type="caution">
    <text evidence="2">The sequence shown here is derived from an EMBL/GenBank/DDBJ whole genome shotgun (WGS) entry which is preliminary data.</text>
</comment>
<dbReference type="EMBL" id="PDOD01000001">
    <property type="protein sequence ID" value="PYZ94481.1"/>
    <property type="molecule type" value="Genomic_DNA"/>
</dbReference>
<dbReference type="Pfam" id="PF00149">
    <property type="entry name" value="Metallophos"/>
    <property type="match status" value="1"/>
</dbReference>
<feature type="domain" description="Calcineurin-like phosphoesterase" evidence="1">
    <location>
        <begin position="50"/>
        <end position="202"/>
    </location>
</feature>
<dbReference type="SUPFAM" id="SSF56300">
    <property type="entry name" value="Metallo-dependent phosphatases"/>
    <property type="match status" value="1"/>
</dbReference>
<dbReference type="AlphaFoldDB" id="A0A323THU7"/>
<dbReference type="PANTHER" id="PTHR31302">
    <property type="entry name" value="TRANSMEMBRANE PROTEIN WITH METALLOPHOSPHOESTERASE DOMAIN-RELATED"/>
    <property type="match status" value="1"/>
</dbReference>
<reference evidence="2 3" key="1">
    <citation type="submission" date="2017-10" db="EMBL/GenBank/DDBJ databases">
        <title>Bacillus sp. nov., a halophilic bacterium isolated from a Keqin Lake.</title>
        <authorList>
            <person name="Wang H."/>
        </authorList>
    </citation>
    <scope>NUCLEOTIDE SEQUENCE [LARGE SCALE GENOMIC DNA]</scope>
    <source>
        <strain evidence="2 3">KQ-12</strain>
    </source>
</reference>